<evidence type="ECO:0000259" key="2">
    <source>
        <dbReference type="PROSITE" id="PS50097"/>
    </source>
</evidence>
<dbReference type="Proteomes" id="UP001497453">
    <property type="component" value="Chromosome 10"/>
</dbReference>
<dbReference type="PROSITE" id="PS50097">
    <property type="entry name" value="BTB"/>
    <property type="match status" value="1"/>
</dbReference>
<feature type="compositionally biased region" description="Basic residues" evidence="1">
    <location>
        <begin position="541"/>
        <end position="550"/>
    </location>
</feature>
<dbReference type="Gene3D" id="3.30.710.10">
    <property type="entry name" value="Potassium Channel Kv1.1, Chain A"/>
    <property type="match status" value="2"/>
</dbReference>
<feature type="region of interest" description="Disordered" evidence="1">
    <location>
        <begin position="1"/>
        <end position="28"/>
    </location>
</feature>
<evidence type="ECO:0000313" key="3">
    <source>
        <dbReference type="EMBL" id="CAL1697836.1"/>
    </source>
</evidence>
<dbReference type="Pfam" id="PF00651">
    <property type="entry name" value="BTB"/>
    <property type="match status" value="1"/>
</dbReference>
<dbReference type="CDD" id="cd18186">
    <property type="entry name" value="BTB_POZ_ZBTB_KLHL-like"/>
    <property type="match status" value="1"/>
</dbReference>
<keyword evidence="4" id="KW-1185">Reference proteome</keyword>
<organism evidence="3 4">
    <name type="scientific">Somion occarium</name>
    <dbReference type="NCBI Taxonomy" id="3059160"/>
    <lineage>
        <taxon>Eukaryota</taxon>
        <taxon>Fungi</taxon>
        <taxon>Dikarya</taxon>
        <taxon>Basidiomycota</taxon>
        <taxon>Agaricomycotina</taxon>
        <taxon>Agaricomycetes</taxon>
        <taxon>Polyporales</taxon>
        <taxon>Cerrenaceae</taxon>
        <taxon>Somion</taxon>
    </lineage>
</organism>
<dbReference type="SMART" id="SM00225">
    <property type="entry name" value="BTB"/>
    <property type="match status" value="2"/>
</dbReference>
<reference evidence="4" key="1">
    <citation type="submission" date="2024-04" db="EMBL/GenBank/DDBJ databases">
        <authorList>
            <person name="Shaw F."/>
            <person name="Minotto A."/>
        </authorList>
    </citation>
    <scope>NUCLEOTIDE SEQUENCE [LARGE SCALE GENOMIC DNA]</scope>
</reference>
<dbReference type="EMBL" id="OZ037953">
    <property type="protein sequence ID" value="CAL1697836.1"/>
    <property type="molecule type" value="Genomic_DNA"/>
</dbReference>
<evidence type="ECO:0000313" key="4">
    <source>
        <dbReference type="Proteomes" id="UP001497453"/>
    </source>
</evidence>
<accession>A0ABP1CQ70</accession>
<name>A0ABP1CQ70_9APHY</name>
<dbReference type="SUPFAM" id="SSF54695">
    <property type="entry name" value="POZ domain"/>
    <property type="match status" value="1"/>
</dbReference>
<protein>
    <recommendedName>
        <fullName evidence="2">BTB domain-containing protein</fullName>
    </recommendedName>
</protein>
<dbReference type="InterPro" id="IPR011333">
    <property type="entry name" value="SKP1/BTB/POZ_sf"/>
</dbReference>
<feature type="domain" description="BTB" evidence="2">
    <location>
        <begin position="48"/>
        <end position="118"/>
    </location>
</feature>
<sequence>MQSDTDKPLGSPVLEMVTPPSTLLPLPTSNVPQVKETIAQYPFDDASADIILRTSDRIVFNVHKVILSYASGFFRDMFSLNQSALTCSQGSGSSQESPPVVDVAENGEILYEVLHWCYPLPHTEPKAPEKINMILDAAVKYDMAGVISSMFRPLRDLRETHTLQVFAIACRFGFEDLAGDAASVLRTRWEKECSGDKWDTPWGSTTAGGNYASEMAHIRAASYLRLVRFVRTGERTAFCEPADQEASPSGPYSIKYILHPDADLTIRSQLNDGFDFKVHRQIISFSSSTLKEKILSLQDAPDSDDSQRPPVLELPESSAIISTLLALCYPSDDQDAPYFDPSDIPALVVATQKYQLKRAIPFFKRHLQKHTAADPFKAYCIAVRCNWRDEARHAAIHIARLQVEERYHSMMESFDARHYYPLLKFCHEYRREVTNVASKSNPPTVSNGPGVPEARAWSSLDWMWKLVGSDIRDATWALSFYASYRSSLNYYNRDREDMLSRLNVLHSDISERLNKLVLEIPGDDELGQWRSSMKSPGTGKGKGKGRKGNGKGKMIAANPPP</sequence>
<dbReference type="InterPro" id="IPR000210">
    <property type="entry name" value="BTB/POZ_dom"/>
</dbReference>
<feature type="region of interest" description="Disordered" evidence="1">
    <location>
        <begin position="526"/>
        <end position="561"/>
    </location>
</feature>
<proteinExistence type="predicted"/>
<feature type="compositionally biased region" description="Low complexity" evidence="1">
    <location>
        <begin position="18"/>
        <end position="28"/>
    </location>
</feature>
<gene>
    <name evidence="3" type="ORF">GFSPODELE1_LOCUS1879</name>
</gene>
<evidence type="ECO:0000256" key="1">
    <source>
        <dbReference type="SAM" id="MobiDB-lite"/>
    </source>
</evidence>